<reference evidence="1" key="1">
    <citation type="submission" date="2021-07" db="EMBL/GenBank/DDBJ databases">
        <authorList>
            <person name="Fernandez M."/>
            <person name="Pereira P."/>
            <person name="Torres Tejerizo G.A."/>
            <person name="Gonzalez P."/>
            <person name="Agostini E."/>
        </authorList>
    </citation>
    <scope>NUCLEOTIDE SEQUENCE</scope>
    <source>
        <strain evidence="1">SFC 500-1A</strain>
    </source>
</reference>
<dbReference type="RefSeq" id="WP_016539216.1">
    <property type="nucleotide sequence ID" value="NZ_BBRY01000001.1"/>
</dbReference>
<comment type="caution">
    <text evidence="1">The sequence shown here is derived from an EMBL/GenBank/DDBJ whole genome shotgun (WGS) entry which is preliminary data.</text>
</comment>
<sequence length="60" mass="6793">MKTFFLIGIASVLTACASNQPKIQEPTKECRNYHAMMTAPMDPMAMQRLKQACDESEQQK</sequence>
<name>A0A6A1RM34_ACIGI</name>
<dbReference type="EMBL" id="JAHWXT010000001">
    <property type="protein sequence ID" value="MCF0263177.1"/>
    <property type="molecule type" value="Genomic_DNA"/>
</dbReference>
<evidence type="ECO:0000313" key="2">
    <source>
        <dbReference type="Proteomes" id="UP000887320"/>
    </source>
</evidence>
<protein>
    <recommendedName>
        <fullName evidence="3">Lipoprotein</fullName>
    </recommendedName>
</protein>
<dbReference type="Proteomes" id="UP000887320">
    <property type="component" value="Unassembled WGS sequence"/>
</dbReference>
<gene>
    <name evidence="1" type="ORF">KW868_01630</name>
</gene>
<accession>A0A6A1RM34</accession>
<evidence type="ECO:0000313" key="1">
    <source>
        <dbReference type="EMBL" id="MCF0263177.1"/>
    </source>
</evidence>
<evidence type="ECO:0008006" key="3">
    <source>
        <dbReference type="Google" id="ProtNLM"/>
    </source>
</evidence>
<dbReference type="PROSITE" id="PS51257">
    <property type="entry name" value="PROKAR_LIPOPROTEIN"/>
    <property type="match status" value="1"/>
</dbReference>
<organism evidence="1 2">
    <name type="scientific">Acinetobacter guillouiae</name>
    <name type="common">Acinetobacter genomosp. 11</name>
    <dbReference type="NCBI Taxonomy" id="106649"/>
    <lineage>
        <taxon>Bacteria</taxon>
        <taxon>Pseudomonadati</taxon>
        <taxon>Pseudomonadota</taxon>
        <taxon>Gammaproteobacteria</taxon>
        <taxon>Moraxellales</taxon>
        <taxon>Moraxellaceae</taxon>
        <taxon>Acinetobacter</taxon>
    </lineage>
</organism>
<proteinExistence type="predicted"/>
<dbReference type="AlphaFoldDB" id="A0A6A1RM34"/>